<comment type="caution">
    <text evidence="1">The sequence shown here is derived from an EMBL/GenBank/DDBJ whole genome shotgun (WGS) entry which is preliminary data.</text>
</comment>
<organism evidence="1 2">
    <name type="scientific">Dipteronia dyeriana</name>
    <dbReference type="NCBI Taxonomy" id="168575"/>
    <lineage>
        <taxon>Eukaryota</taxon>
        <taxon>Viridiplantae</taxon>
        <taxon>Streptophyta</taxon>
        <taxon>Embryophyta</taxon>
        <taxon>Tracheophyta</taxon>
        <taxon>Spermatophyta</taxon>
        <taxon>Magnoliopsida</taxon>
        <taxon>eudicotyledons</taxon>
        <taxon>Gunneridae</taxon>
        <taxon>Pentapetalae</taxon>
        <taxon>rosids</taxon>
        <taxon>malvids</taxon>
        <taxon>Sapindales</taxon>
        <taxon>Sapindaceae</taxon>
        <taxon>Hippocastanoideae</taxon>
        <taxon>Acereae</taxon>
        <taxon>Dipteronia</taxon>
    </lineage>
</organism>
<name>A0AAD9XA30_9ROSI</name>
<keyword evidence="2" id="KW-1185">Reference proteome</keyword>
<dbReference type="PANTHER" id="PTHR33710">
    <property type="entry name" value="BNAC02G09200D PROTEIN"/>
    <property type="match status" value="1"/>
</dbReference>
<evidence type="ECO:0000313" key="1">
    <source>
        <dbReference type="EMBL" id="KAK2655695.1"/>
    </source>
</evidence>
<proteinExistence type="predicted"/>
<dbReference type="PANTHER" id="PTHR33710:SF86">
    <property type="entry name" value="VIRAL MOVEMENT PROTEIN"/>
    <property type="match status" value="1"/>
</dbReference>
<reference evidence="1" key="1">
    <citation type="journal article" date="2023" name="Plant J.">
        <title>Genome sequences and population genomics provide insights into the demographic history, inbreeding, and mutation load of two 'living fossil' tree species of Dipteronia.</title>
        <authorList>
            <person name="Feng Y."/>
            <person name="Comes H.P."/>
            <person name="Chen J."/>
            <person name="Zhu S."/>
            <person name="Lu R."/>
            <person name="Zhang X."/>
            <person name="Li P."/>
            <person name="Qiu J."/>
            <person name="Olsen K.M."/>
            <person name="Qiu Y."/>
        </authorList>
    </citation>
    <scope>NUCLEOTIDE SEQUENCE</scope>
    <source>
        <strain evidence="1">KIB01</strain>
    </source>
</reference>
<evidence type="ECO:0000313" key="2">
    <source>
        <dbReference type="Proteomes" id="UP001280121"/>
    </source>
</evidence>
<protein>
    <submittedName>
        <fullName evidence="1">Uncharacterized protein</fullName>
    </submittedName>
</protein>
<dbReference type="AlphaFoldDB" id="A0AAD9XA30"/>
<sequence length="107" mass="13035">MERLDRCLGTKDWINLFPNFLVRHLDFWKSDHWSLILEFSYRYGKIRRENRKAGKTFFFEECWGDDKECRRTVEETWNINLGRCAGQIQGVRRKTRVLEPQKACRYA</sequence>
<dbReference type="EMBL" id="JANJYI010000003">
    <property type="protein sequence ID" value="KAK2655695.1"/>
    <property type="molecule type" value="Genomic_DNA"/>
</dbReference>
<dbReference type="Proteomes" id="UP001280121">
    <property type="component" value="Unassembled WGS sequence"/>
</dbReference>
<accession>A0AAD9XA30</accession>
<gene>
    <name evidence="1" type="ORF">Ddye_008747</name>
</gene>